<organism evidence="1 2">
    <name type="scientific">Canavalia gladiata</name>
    <name type="common">Sword bean</name>
    <name type="synonym">Dolichos gladiatus</name>
    <dbReference type="NCBI Taxonomy" id="3824"/>
    <lineage>
        <taxon>Eukaryota</taxon>
        <taxon>Viridiplantae</taxon>
        <taxon>Streptophyta</taxon>
        <taxon>Embryophyta</taxon>
        <taxon>Tracheophyta</taxon>
        <taxon>Spermatophyta</taxon>
        <taxon>Magnoliopsida</taxon>
        <taxon>eudicotyledons</taxon>
        <taxon>Gunneridae</taxon>
        <taxon>Pentapetalae</taxon>
        <taxon>rosids</taxon>
        <taxon>fabids</taxon>
        <taxon>Fabales</taxon>
        <taxon>Fabaceae</taxon>
        <taxon>Papilionoideae</taxon>
        <taxon>50 kb inversion clade</taxon>
        <taxon>NPAAA clade</taxon>
        <taxon>indigoferoid/millettioid clade</taxon>
        <taxon>Phaseoleae</taxon>
        <taxon>Canavalia</taxon>
    </lineage>
</organism>
<proteinExistence type="predicted"/>
<evidence type="ECO:0000313" key="2">
    <source>
        <dbReference type="Proteomes" id="UP001367508"/>
    </source>
</evidence>
<name>A0AAN9L7I2_CANGL</name>
<dbReference type="AlphaFoldDB" id="A0AAN9L7I2"/>
<evidence type="ECO:0000313" key="1">
    <source>
        <dbReference type="EMBL" id="KAK7328193.1"/>
    </source>
</evidence>
<comment type="caution">
    <text evidence="1">The sequence shown here is derived from an EMBL/GenBank/DDBJ whole genome shotgun (WGS) entry which is preliminary data.</text>
</comment>
<reference evidence="1 2" key="1">
    <citation type="submission" date="2024-01" db="EMBL/GenBank/DDBJ databases">
        <title>The genomes of 5 underutilized Papilionoideae crops provide insights into root nodulation and disease resistanc.</title>
        <authorList>
            <person name="Jiang F."/>
        </authorList>
    </citation>
    <scope>NUCLEOTIDE SEQUENCE [LARGE SCALE GENOMIC DNA]</scope>
    <source>
        <strain evidence="1">LVBAO_FW01</strain>
        <tissue evidence="1">Leaves</tissue>
    </source>
</reference>
<dbReference type="EMBL" id="JAYMYQ010000005">
    <property type="protein sequence ID" value="KAK7328193.1"/>
    <property type="molecule type" value="Genomic_DNA"/>
</dbReference>
<accession>A0AAN9L7I2</accession>
<protein>
    <submittedName>
        <fullName evidence="1">Uncharacterized protein</fullName>
    </submittedName>
</protein>
<keyword evidence="2" id="KW-1185">Reference proteome</keyword>
<gene>
    <name evidence="1" type="ORF">VNO77_22295</name>
</gene>
<dbReference type="Proteomes" id="UP001367508">
    <property type="component" value="Unassembled WGS sequence"/>
</dbReference>
<sequence>MIIKVQILQGNEEGNWETKSELVQTNWNSRENGAQTAKLDNINFVAIDPHLLKSDLLRDKKQVWSLVLDAVFSFVMLGIYESQMQGTIYYLCSLRILGPSAALITVTIKLIEGHNSTYNQQTIPEANA</sequence>